<name>A0A412Y9U3_BACFG</name>
<evidence type="ECO:0000256" key="1">
    <source>
        <dbReference type="SAM" id="MobiDB-lite"/>
    </source>
</evidence>
<evidence type="ECO:0000313" key="3">
    <source>
        <dbReference type="Proteomes" id="UP000286270"/>
    </source>
</evidence>
<protein>
    <submittedName>
        <fullName evidence="2">Uncharacterized protein</fullName>
    </submittedName>
</protein>
<sequence length="77" mass="8831">MDSGKIHKNTDNKKTKLCQNSPRNNTEYLRVFFANNQQLKPPLYYSVSSVMSFDNLVYNKAAVCLFLQIPILICLST</sequence>
<feature type="compositionally biased region" description="Basic and acidic residues" evidence="1">
    <location>
        <begin position="1"/>
        <end position="14"/>
    </location>
</feature>
<dbReference type="Proteomes" id="UP000286270">
    <property type="component" value="Unassembled WGS sequence"/>
</dbReference>
<evidence type="ECO:0000313" key="2">
    <source>
        <dbReference type="EMBL" id="RGV54290.1"/>
    </source>
</evidence>
<comment type="caution">
    <text evidence="2">The sequence shown here is derived from an EMBL/GenBank/DDBJ whole genome shotgun (WGS) entry which is preliminary data.</text>
</comment>
<feature type="region of interest" description="Disordered" evidence="1">
    <location>
        <begin position="1"/>
        <end position="22"/>
    </location>
</feature>
<dbReference type="AlphaFoldDB" id="A0A412Y9U3"/>
<organism evidence="2 3">
    <name type="scientific">Bacteroides fragilis</name>
    <dbReference type="NCBI Taxonomy" id="817"/>
    <lineage>
        <taxon>Bacteria</taxon>
        <taxon>Pseudomonadati</taxon>
        <taxon>Bacteroidota</taxon>
        <taxon>Bacteroidia</taxon>
        <taxon>Bacteroidales</taxon>
        <taxon>Bacteroidaceae</taxon>
        <taxon>Bacteroides</taxon>
    </lineage>
</organism>
<accession>A0A412Y9U3</accession>
<gene>
    <name evidence="2" type="ORF">DWW08_09945</name>
</gene>
<reference evidence="2 3" key="1">
    <citation type="submission" date="2018-08" db="EMBL/GenBank/DDBJ databases">
        <title>A genome reference for cultivated species of the human gut microbiota.</title>
        <authorList>
            <person name="Zou Y."/>
            <person name="Xue W."/>
            <person name="Luo G."/>
        </authorList>
    </citation>
    <scope>NUCLEOTIDE SEQUENCE [LARGE SCALE GENOMIC DNA]</scope>
    <source>
        <strain evidence="2 3">AF14-26</strain>
    </source>
</reference>
<dbReference type="EMBL" id="QRZH01000007">
    <property type="protein sequence ID" value="RGV54290.1"/>
    <property type="molecule type" value="Genomic_DNA"/>
</dbReference>
<proteinExistence type="predicted"/>